<evidence type="ECO:0000256" key="7">
    <source>
        <dbReference type="ARBA" id="ARBA00022840"/>
    </source>
</evidence>
<dbReference type="EMBL" id="MLJW01000030">
    <property type="protein sequence ID" value="OIR08683.1"/>
    <property type="molecule type" value="Genomic_DNA"/>
</dbReference>
<dbReference type="Gene3D" id="3.40.50.620">
    <property type="entry name" value="HUPs"/>
    <property type="match status" value="1"/>
</dbReference>
<comment type="caution">
    <text evidence="9">The sequence shown here is derived from an EMBL/GenBank/DDBJ whole genome shotgun (WGS) entry which is preliminary data.</text>
</comment>
<dbReference type="NCBIfam" id="TIGR00018">
    <property type="entry name" value="panC"/>
    <property type="match status" value="1"/>
</dbReference>
<reference evidence="9" key="1">
    <citation type="submission" date="2016-10" db="EMBL/GenBank/DDBJ databases">
        <title>Sequence of Gallionella enrichment culture.</title>
        <authorList>
            <person name="Poehlein A."/>
            <person name="Muehling M."/>
            <person name="Daniel R."/>
        </authorList>
    </citation>
    <scope>NUCLEOTIDE SEQUENCE</scope>
</reference>
<proteinExistence type="inferred from homology"/>
<dbReference type="Pfam" id="PF02569">
    <property type="entry name" value="Pantoate_ligase"/>
    <property type="match status" value="1"/>
</dbReference>
<protein>
    <recommendedName>
        <fullName evidence="3">pantoate--beta-alanine ligase (AMP-forming)</fullName>
        <ecNumber evidence="3">6.3.2.1</ecNumber>
    </recommendedName>
</protein>
<dbReference type="GO" id="GO:0015940">
    <property type="term" value="P:pantothenate biosynthetic process"/>
    <property type="evidence" value="ECO:0007669"/>
    <property type="project" value="UniProtKB-UniPathway"/>
</dbReference>
<organism evidence="9">
    <name type="scientific">mine drainage metagenome</name>
    <dbReference type="NCBI Taxonomy" id="410659"/>
    <lineage>
        <taxon>unclassified sequences</taxon>
        <taxon>metagenomes</taxon>
        <taxon>ecological metagenomes</taxon>
    </lineage>
</organism>
<dbReference type="InterPro" id="IPR042176">
    <property type="entry name" value="Pantoate_ligase_C"/>
</dbReference>
<dbReference type="PANTHER" id="PTHR21299:SF1">
    <property type="entry name" value="PANTOATE--BETA-ALANINE LIGASE"/>
    <property type="match status" value="1"/>
</dbReference>
<dbReference type="InterPro" id="IPR003721">
    <property type="entry name" value="Pantoate_ligase"/>
</dbReference>
<dbReference type="AlphaFoldDB" id="A0A1J5SL71"/>
<keyword evidence="4 9" id="KW-0436">Ligase</keyword>
<dbReference type="SUPFAM" id="SSF52374">
    <property type="entry name" value="Nucleotidylyl transferase"/>
    <property type="match status" value="1"/>
</dbReference>
<dbReference type="InterPro" id="IPR014729">
    <property type="entry name" value="Rossmann-like_a/b/a_fold"/>
</dbReference>
<accession>A0A1J5SL71</accession>
<evidence type="ECO:0000256" key="1">
    <source>
        <dbReference type="ARBA" id="ARBA00004990"/>
    </source>
</evidence>
<sequence length="292" mass="31773">MQLVHSVSELRARLAGEQSVAFVPTMGNLHEGHIELVRIARERGSCTEGTQSANQQADCGVGCVVVSIFVNPIQFGPNEDFDKYPRTLEADCAKLQGLADVVFAPSVEEMYPEKQTIFVEPPPISRELCGEFRPGHFQGVATVVLKLFNLVQPRVAVFGKKDYQQLSIIRQMVIQFNLPIEIVGAETTRAADGLALSSRNQYLSDVERTEAAFLSQTLRGMGMALAGGVVGYAALEEDASAALVTRGWQVEYVAVRKQADLGVPGEGDRKLVILAAARLGKTRLIDNLEVCL</sequence>
<gene>
    <name evidence="9" type="primary">panC_4</name>
    <name evidence="9" type="ORF">GALL_90660</name>
</gene>
<keyword evidence="7" id="KW-0067">ATP-binding</keyword>
<evidence type="ECO:0000256" key="8">
    <source>
        <dbReference type="ARBA" id="ARBA00048258"/>
    </source>
</evidence>
<dbReference type="Gene3D" id="3.30.1300.10">
    <property type="entry name" value="Pantoate-beta-alanine ligase, C-terminal domain"/>
    <property type="match status" value="1"/>
</dbReference>
<comment type="similarity">
    <text evidence="2">Belongs to the pantothenate synthetase family.</text>
</comment>
<keyword evidence="6" id="KW-0547">Nucleotide-binding</keyword>
<dbReference type="GO" id="GO:0005829">
    <property type="term" value="C:cytosol"/>
    <property type="evidence" value="ECO:0007669"/>
    <property type="project" value="TreeGrafter"/>
</dbReference>
<evidence type="ECO:0000256" key="4">
    <source>
        <dbReference type="ARBA" id="ARBA00022598"/>
    </source>
</evidence>
<comment type="catalytic activity">
    <reaction evidence="8">
        <text>(R)-pantoate + beta-alanine + ATP = (R)-pantothenate + AMP + diphosphate + H(+)</text>
        <dbReference type="Rhea" id="RHEA:10912"/>
        <dbReference type="ChEBI" id="CHEBI:15378"/>
        <dbReference type="ChEBI" id="CHEBI:15980"/>
        <dbReference type="ChEBI" id="CHEBI:29032"/>
        <dbReference type="ChEBI" id="CHEBI:30616"/>
        <dbReference type="ChEBI" id="CHEBI:33019"/>
        <dbReference type="ChEBI" id="CHEBI:57966"/>
        <dbReference type="ChEBI" id="CHEBI:456215"/>
        <dbReference type="EC" id="6.3.2.1"/>
    </reaction>
</comment>
<dbReference type="PANTHER" id="PTHR21299">
    <property type="entry name" value="CYTIDYLATE KINASE/PANTOATE-BETA-ALANINE LIGASE"/>
    <property type="match status" value="1"/>
</dbReference>
<evidence type="ECO:0000256" key="3">
    <source>
        <dbReference type="ARBA" id="ARBA00012219"/>
    </source>
</evidence>
<dbReference type="CDD" id="cd00560">
    <property type="entry name" value="PanC"/>
    <property type="match status" value="1"/>
</dbReference>
<evidence type="ECO:0000313" key="9">
    <source>
        <dbReference type="EMBL" id="OIR08683.1"/>
    </source>
</evidence>
<dbReference type="HAMAP" id="MF_00158">
    <property type="entry name" value="PanC"/>
    <property type="match status" value="1"/>
</dbReference>
<name>A0A1J5SL71_9ZZZZ</name>
<comment type="pathway">
    <text evidence="1">Cofactor biosynthesis; (R)-pantothenate biosynthesis; (R)-pantothenate from (R)-pantoate and beta-alanine: step 1/1.</text>
</comment>
<dbReference type="GO" id="GO:0004592">
    <property type="term" value="F:pantoate-beta-alanine ligase activity"/>
    <property type="evidence" value="ECO:0007669"/>
    <property type="project" value="UniProtKB-EC"/>
</dbReference>
<keyword evidence="5" id="KW-0566">Pantothenate biosynthesis</keyword>
<dbReference type="EC" id="6.3.2.1" evidence="3"/>
<evidence type="ECO:0000256" key="5">
    <source>
        <dbReference type="ARBA" id="ARBA00022655"/>
    </source>
</evidence>
<evidence type="ECO:0000256" key="2">
    <source>
        <dbReference type="ARBA" id="ARBA00009256"/>
    </source>
</evidence>
<dbReference type="GO" id="GO:0005524">
    <property type="term" value="F:ATP binding"/>
    <property type="evidence" value="ECO:0007669"/>
    <property type="project" value="UniProtKB-KW"/>
</dbReference>
<dbReference type="UniPathway" id="UPA00028">
    <property type="reaction ID" value="UER00005"/>
</dbReference>
<evidence type="ECO:0000256" key="6">
    <source>
        <dbReference type="ARBA" id="ARBA00022741"/>
    </source>
</evidence>